<accession>A0A1D7YJ25</accession>
<protein>
    <submittedName>
        <fullName evidence="1">Uncharacterized protein</fullName>
    </submittedName>
</protein>
<dbReference type="Proteomes" id="UP000094960">
    <property type="component" value="Chromosome"/>
</dbReference>
<dbReference type="EMBL" id="CP017248">
    <property type="protein sequence ID" value="AOR35605.1"/>
    <property type="molecule type" value="Genomic_DNA"/>
</dbReference>
<dbReference type="KEGG" id="spun:BFF78_35080"/>
<name>A0A1D7YJ25_9ACTN</name>
<reference evidence="2" key="1">
    <citation type="submission" date="2016-09" db="EMBL/GenBank/DDBJ databases">
        <title>Streptomyces puniciscabiei strain:TW1S1 Genome sequencing and assembly.</title>
        <authorList>
            <person name="Kim M.-K."/>
            <person name="Kim S.B."/>
        </authorList>
    </citation>
    <scope>NUCLEOTIDE SEQUENCE [LARGE SCALE GENOMIC DNA]</scope>
    <source>
        <strain evidence="2">TW1S1</strain>
    </source>
</reference>
<evidence type="ECO:0000313" key="2">
    <source>
        <dbReference type="Proteomes" id="UP000094960"/>
    </source>
</evidence>
<keyword evidence="2" id="KW-1185">Reference proteome</keyword>
<dbReference type="AlphaFoldDB" id="A0A1D7YJ25"/>
<gene>
    <name evidence="1" type="ORF">BFF78_35080</name>
</gene>
<organism evidence="1 2">
    <name type="scientific">Streptomyces fodineus</name>
    <dbReference type="NCBI Taxonomy" id="1904616"/>
    <lineage>
        <taxon>Bacteria</taxon>
        <taxon>Bacillati</taxon>
        <taxon>Actinomycetota</taxon>
        <taxon>Actinomycetes</taxon>
        <taxon>Kitasatosporales</taxon>
        <taxon>Streptomycetaceae</taxon>
        <taxon>Streptomyces</taxon>
    </lineage>
</organism>
<sequence>MVGINNQIFSTPTEPVSVIVFALDGATDGTGGADHLGCTFQSGGAIEVCASFGNPARVSGLFEAELSECSMNGSLCGFSTGEALSRWCAAVVSNNALSDFATAPDWAEAGMPDFVNKTEKSDTVPVSTGCGMAFISWLISSGYKLPKIAQEMVALGDAGTLADLYGQLTGNAADQAWPEFKKAIEALPGGVTSDDPFGGFPPM</sequence>
<evidence type="ECO:0000313" key="1">
    <source>
        <dbReference type="EMBL" id="AOR35605.1"/>
    </source>
</evidence>
<proteinExistence type="predicted"/>